<evidence type="ECO:0000259" key="6">
    <source>
        <dbReference type="Pfam" id="PF00724"/>
    </source>
</evidence>
<dbReference type="EMBL" id="JAUJDW010000003">
    <property type="protein sequence ID" value="KAK0663561.1"/>
    <property type="molecule type" value="Genomic_DNA"/>
</dbReference>
<reference evidence="7" key="1">
    <citation type="submission" date="2023-06" db="EMBL/GenBank/DDBJ databases">
        <title>Multi-omics analyses reveal the molecular pathogenesis toolkit of Lasiodiplodia hormozganensis, a cross-kingdom pathogen.</title>
        <authorList>
            <person name="Felix C."/>
            <person name="Meneses R."/>
            <person name="Goncalves M.F.M."/>
            <person name="Tilleman L."/>
            <person name="Duarte A.S."/>
            <person name="Jorrin-Novo J.V."/>
            <person name="Van De Peer Y."/>
            <person name="Deforce D."/>
            <person name="Van Nieuwerburgh F."/>
            <person name="Esteves A.C."/>
            <person name="Alves A."/>
        </authorList>
    </citation>
    <scope>NUCLEOTIDE SEQUENCE</scope>
    <source>
        <strain evidence="7">CBS 339.90</strain>
    </source>
</reference>
<dbReference type="Gene3D" id="3.20.20.70">
    <property type="entry name" value="Aldolase class I"/>
    <property type="match status" value="1"/>
</dbReference>
<protein>
    <submittedName>
        <fullName evidence="7">NADPH dehydrogenase afvA</fullName>
    </submittedName>
</protein>
<dbReference type="GO" id="GO:0050661">
    <property type="term" value="F:NADP binding"/>
    <property type="evidence" value="ECO:0007669"/>
    <property type="project" value="InterPro"/>
</dbReference>
<dbReference type="Pfam" id="PF00724">
    <property type="entry name" value="Oxidored_FMN"/>
    <property type="match status" value="1"/>
</dbReference>
<dbReference type="InterPro" id="IPR044152">
    <property type="entry name" value="YqjM-like"/>
</dbReference>
<dbReference type="GO" id="GO:0010181">
    <property type="term" value="F:FMN binding"/>
    <property type="evidence" value="ECO:0007669"/>
    <property type="project" value="InterPro"/>
</dbReference>
<keyword evidence="5" id="KW-0560">Oxidoreductase</keyword>
<dbReference type="CDD" id="cd02932">
    <property type="entry name" value="OYE_YqiM_FMN"/>
    <property type="match status" value="1"/>
</dbReference>
<dbReference type="InterPro" id="IPR013785">
    <property type="entry name" value="Aldolase_TIM"/>
</dbReference>
<dbReference type="GO" id="GO:0003959">
    <property type="term" value="F:NADPH dehydrogenase activity"/>
    <property type="evidence" value="ECO:0007669"/>
    <property type="project" value="InterPro"/>
</dbReference>
<sequence length="356" mass="38856">MLAPLCQYSAQDGHMTDWHLAHLGGIISRGPGLAIIEATAVLPEGRITPEDVGLWKDSHIAPLRRIVEFAHGQGQKIGIQLTHAGRKASSTAPWVVDSPGGVAAPEELSGWPSYVKAPSALPYSPRHATPTAMMSSDIQRFKDTYVAAVKRAVAAGIDVIEIHHAYGHLLHQFASPAANKREDEYGGSFENRVRLTLELVELVRNAIPDDMPLFLRVAATDWLEDVDGYYGQGEASWTLDQTVCLAELLAERGVDFVDVVSGGLHPRQAIKVRPLYQAEFAKAVKAKVGDRMHVGTAGYITEARQSEQLLQEGLDAVMVGRGFQKNPGLVWQWAEELGVEVSVAKQMGWGFLSKRL</sequence>
<comment type="caution">
    <text evidence="7">The sequence shown here is derived from an EMBL/GenBank/DDBJ whole genome shotgun (WGS) entry which is preliminary data.</text>
</comment>
<dbReference type="InterPro" id="IPR001155">
    <property type="entry name" value="OxRdtase_FMN_N"/>
</dbReference>
<keyword evidence="4" id="KW-0521">NADP</keyword>
<evidence type="ECO:0000256" key="1">
    <source>
        <dbReference type="ARBA" id="ARBA00001917"/>
    </source>
</evidence>
<dbReference type="Proteomes" id="UP001175001">
    <property type="component" value="Unassembled WGS sequence"/>
</dbReference>
<proteinExistence type="predicted"/>
<evidence type="ECO:0000256" key="2">
    <source>
        <dbReference type="ARBA" id="ARBA00022630"/>
    </source>
</evidence>
<organism evidence="7 8">
    <name type="scientific">Lasiodiplodia hormozganensis</name>
    <dbReference type="NCBI Taxonomy" id="869390"/>
    <lineage>
        <taxon>Eukaryota</taxon>
        <taxon>Fungi</taxon>
        <taxon>Dikarya</taxon>
        <taxon>Ascomycota</taxon>
        <taxon>Pezizomycotina</taxon>
        <taxon>Dothideomycetes</taxon>
        <taxon>Dothideomycetes incertae sedis</taxon>
        <taxon>Botryosphaeriales</taxon>
        <taxon>Botryosphaeriaceae</taxon>
        <taxon>Lasiodiplodia</taxon>
    </lineage>
</organism>
<dbReference type="AlphaFoldDB" id="A0AA40D5K1"/>
<evidence type="ECO:0000313" key="8">
    <source>
        <dbReference type="Proteomes" id="UP001175001"/>
    </source>
</evidence>
<dbReference type="PANTHER" id="PTHR43303">
    <property type="entry name" value="NADPH DEHYDROGENASE C23G7.10C-RELATED"/>
    <property type="match status" value="1"/>
</dbReference>
<gene>
    <name evidence="7" type="primary">afvA_1</name>
    <name evidence="7" type="ORF">DIS24_g1126</name>
</gene>
<dbReference type="PANTHER" id="PTHR43303:SF4">
    <property type="entry name" value="NADPH DEHYDROGENASE C23G7.10C-RELATED"/>
    <property type="match status" value="1"/>
</dbReference>
<evidence type="ECO:0000256" key="5">
    <source>
        <dbReference type="ARBA" id="ARBA00023002"/>
    </source>
</evidence>
<keyword evidence="2" id="KW-0285">Flavoprotein</keyword>
<evidence type="ECO:0000313" key="7">
    <source>
        <dbReference type="EMBL" id="KAK0663561.1"/>
    </source>
</evidence>
<comment type="cofactor">
    <cofactor evidence="1">
        <name>FMN</name>
        <dbReference type="ChEBI" id="CHEBI:58210"/>
    </cofactor>
</comment>
<evidence type="ECO:0000256" key="3">
    <source>
        <dbReference type="ARBA" id="ARBA00022643"/>
    </source>
</evidence>
<keyword evidence="8" id="KW-1185">Reference proteome</keyword>
<dbReference type="SUPFAM" id="SSF51395">
    <property type="entry name" value="FMN-linked oxidoreductases"/>
    <property type="match status" value="1"/>
</dbReference>
<evidence type="ECO:0000256" key="4">
    <source>
        <dbReference type="ARBA" id="ARBA00022857"/>
    </source>
</evidence>
<keyword evidence="3" id="KW-0288">FMN</keyword>
<name>A0AA40D5K1_9PEZI</name>
<feature type="domain" description="NADH:flavin oxidoreductase/NADH oxidase N-terminal" evidence="6">
    <location>
        <begin position="2"/>
        <end position="336"/>
    </location>
</feature>
<accession>A0AA40D5K1</accession>